<sequence length="137" mass="15041">MPTEKQRQLTGQCLCGAVRYAVLDAFVYAANCHCSQCRRTTGSAFKPFAGIERSRLSLVHGEGDVLRFGDEQGHDVHCGQCGSLLYSVVRDGEYVHVAMGTLVDEPSIRPDKHIFVGSKAPWFTIADGLPQFQEHAS</sequence>
<dbReference type="GO" id="GO:0016846">
    <property type="term" value="F:carbon-sulfur lyase activity"/>
    <property type="evidence" value="ECO:0007669"/>
    <property type="project" value="InterPro"/>
</dbReference>
<dbReference type="InterPro" id="IPR011057">
    <property type="entry name" value="Mss4-like_sf"/>
</dbReference>
<dbReference type="PANTHER" id="PTHR33337:SF40">
    <property type="entry name" value="CENP-V_GFA DOMAIN-CONTAINING PROTEIN-RELATED"/>
    <property type="match status" value="1"/>
</dbReference>
<dbReference type="PROSITE" id="PS51891">
    <property type="entry name" value="CENP_V_GFA"/>
    <property type="match status" value="1"/>
</dbReference>
<evidence type="ECO:0000313" key="6">
    <source>
        <dbReference type="EMBL" id="RAO76081.1"/>
    </source>
</evidence>
<dbReference type="Proteomes" id="UP000248926">
    <property type="component" value="Unassembled WGS sequence"/>
</dbReference>
<dbReference type="Pfam" id="PF04828">
    <property type="entry name" value="GFA"/>
    <property type="match status" value="1"/>
</dbReference>
<dbReference type="EMBL" id="NFZS01000003">
    <property type="protein sequence ID" value="RAO76081.1"/>
    <property type="molecule type" value="Genomic_DNA"/>
</dbReference>
<evidence type="ECO:0000259" key="5">
    <source>
        <dbReference type="PROSITE" id="PS51891"/>
    </source>
</evidence>
<dbReference type="SUPFAM" id="SSF51316">
    <property type="entry name" value="Mss4-like"/>
    <property type="match status" value="1"/>
</dbReference>
<proteinExistence type="inferred from homology"/>
<keyword evidence="4" id="KW-0456">Lyase</keyword>
<keyword evidence="2" id="KW-0479">Metal-binding</keyword>
<gene>
    <name evidence="6" type="ORF">CA260_12195</name>
</gene>
<evidence type="ECO:0000313" key="7">
    <source>
        <dbReference type="Proteomes" id="UP000248926"/>
    </source>
</evidence>
<reference evidence="6 7" key="1">
    <citation type="journal article" date="2018" name="Genet. Mol. Biol.">
        <title>The genome sequence of Dyella jiangningensis FCAV SCS01 from a lignocellulose-decomposing microbial consortium metagenome reveals potential for biotechnological applications.</title>
        <authorList>
            <person name="Desiderato J.G."/>
            <person name="Alvarenga D.O."/>
            <person name="Constancio M.T.L."/>
            <person name="Alves L.M.C."/>
            <person name="Varani A.M."/>
        </authorList>
    </citation>
    <scope>NUCLEOTIDE SEQUENCE [LARGE SCALE GENOMIC DNA]</scope>
    <source>
        <strain evidence="6 7">FCAV SCS01</strain>
    </source>
</reference>
<dbReference type="OrthoDB" id="7765631at2"/>
<dbReference type="PANTHER" id="PTHR33337">
    <property type="entry name" value="GFA DOMAIN-CONTAINING PROTEIN"/>
    <property type="match status" value="1"/>
</dbReference>
<protein>
    <submittedName>
        <fullName evidence="6">Aldehyde-activating protein</fullName>
    </submittedName>
</protein>
<accession>A0A328P453</accession>
<feature type="domain" description="CENP-V/GFA" evidence="5">
    <location>
        <begin position="9"/>
        <end position="123"/>
    </location>
</feature>
<dbReference type="InterPro" id="IPR006913">
    <property type="entry name" value="CENP-V/GFA"/>
</dbReference>
<evidence type="ECO:0000256" key="3">
    <source>
        <dbReference type="ARBA" id="ARBA00022833"/>
    </source>
</evidence>
<dbReference type="AlphaFoldDB" id="A0A328P453"/>
<organism evidence="6 7">
    <name type="scientific">Dyella jiangningensis</name>
    <dbReference type="NCBI Taxonomy" id="1379159"/>
    <lineage>
        <taxon>Bacteria</taxon>
        <taxon>Pseudomonadati</taxon>
        <taxon>Pseudomonadota</taxon>
        <taxon>Gammaproteobacteria</taxon>
        <taxon>Lysobacterales</taxon>
        <taxon>Rhodanobacteraceae</taxon>
        <taxon>Dyella</taxon>
    </lineage>
</organism>
<comment type="caution">
    <text evidence="6">The sequence shown here is derived from an EMBL/GenBank/DDBJ whole genome shotgun (WGS) entry which is preliminary data.</text>
</comment>
<keyword evidence="7" id="KW-1185">Reference proteome</keyword>
<dbReference type="GO" id="GO:0046872">
    <property type="term" value="F:metal ion binding"/>
    <property type="evidence" value="ECO:0007669"/>
    <property type="project" value="UniProtKB-KW"/>
</dbReference>
<keyword evidence="3" id="KW-0862">Zinc</keyword>
<dbReference type="RefSeq" id="WP_111983368.1">
    <property type="nucleotide sequence ID" value="NZ_NFZS01000003.1"/>
</dbReference>
<evidence type="ECO:0000256" key="1">
    <source>
        <dbReference type="ARBA" id="ARBA00005495"/>
    </source>
</evidence>
<comment type="similarity">
    <text evidence="1">Belongs to the Gfa family.</text>
</comment>
<name>A0A328P453_9GAMM</name>
<dbReference type="Gene3D" id="3.90.1590.10">
    <property type="entry name" value="glutathione-dependent formaldehyde- activating enzyme (gfa)"/>
    <property type="match status" value="1"/>
</dbReference>
<evidence type="ECO:0000256" key="2">
    <source>
        <dbReference type="ARBA" id="ARBA00022723"/>
    </source>
</evidence>
<evidence type="ECO:0000256" key="4">
    <source>
        <dbReference type="ARBA" id="ARBA00023239"/>
    </source>
</evidence>